<keyword evidence="3" id="KW-1185">Reference proteome</keyword>
<sequence length="180" mass="20023">MTFAPMIVTERLELWLPRAADLRPLFDIISQPETMRFLGPSATIEDHFMRFCRNAGCWQLYGYGMFILRERGAQGGKSPIIGNCGIFHSIRGIGEDFDDRAEAAWIIGAGFTGQGYAGEAMRAVLDWFDAEHRAEVMCMIAPGNAASLRLADRLGFASLHDSRLPDGDEVRLFRRPPPSG</sequence>
<dbReference type="RefSeq" id="WP_053106503.1">
    <property type="nucleotide sequence ID" value="NZ_CP011310.1"/>
</dbReference>
<dbReference type="STRING" id="1648404.CP97_02430"/>
<evidence type="ECO:0000313" key="3">
    <source>
        <dbReference type="Proteomes" id="UP000059113"/>
    </source>
</evidence>
<dbReference type="SUPFAM" id="SSF55729">
    <property type="entry name" value="Acyl-CoA N-acyltransferases (Nat)"/>
    <property type="match status" value="1"/>
</dbReference>
<evidence type="ECO:0000259" key="1">
    <source>
        <dbReference type="PROSITE" id="PS51186"/>
    </source>
</evidence>
<gene>
    <name evidence="2" type="ORF">CP97_02430</name>
</gene>
<evidence type="ECO:0000313" key="2">
    <source>
        <dbReference type="EMBL" id="AKQ43081.2"/>
    </source>
</evidence>
<dbReference type="InterPro" id="IPR051531">
    <property type="entry name" value="N-acetyltransferase"/>
</dbReference>
<organism evidence="2 3">
    <name type="scientific">Aurantiacibacter atlanticus</name>
    <dbReference type="NCBI Taxonomy" id="1648404"/>
    <lineage>
        <taxon>Bacteria</taxon>
        <taxon>Pseudomonadati</taxon>
        <taxon>Pseudomonadota</taxon>
        <taxon>Alphaproteobacteria</taxon>
        <taxon>Sphingomonadales</taxon>
        <taxon>Erythrobacteraceae</taxon>
        <taxon>Aurantiacibacter</taxon>
    </lineage>
</organism>
<name>A0A0H4VJL2_9SPHN</name>
<dbReference type="EMBL" id="CP011310">
    <property type="protein sequence ID" value="AKQ43081.2"/>
    <property type="molecule type" value="Genomic_DNA"/>
</dbReference>
<dbReference type="GO" id="GO:0005840">
    <property type="term" value="C:ribosome"/>
    <property type="evidence" value="ECO:0007669"/>
    <property type="project" value="UniProtKB-KW"/>
</dbReference>
<reference evidence="3" key="2">
    <citation type="submission" date="2015-04" db="EMBL/GenBank/DDBJ databases">
        <title>The complete genome sequence of Erythrobacter sp. s21-N3.</title>
        <authorList>
            <person name="Zhuang L."/>
            <person name="Liu Y."/>
            <person name="Shao Z."/>
        </authorList>
    </citation>
    <scope>NUCLEOTIDE SEQUENCE [LARGE SCALE GENOMIC DNA]</scope>
    <source>
        <strain evidence="3">s21-N3</strain>
    </source>
</reference>
<keyword evidence="2" id="KW-0808">Transferase</keyword>
<dbReference type="GO" id="GO:0016747">
    <property type="term" value="F:acyltransferase activity, transferring groups other than amino-acyl groups"/>
    <property type="evidence" value="ECO:0007669"/>
    <property type="project" value="InterPro"/>
</dbReference>
<proteinExistence type="predicted"/>
<dbReference type="PROSITE" id="PS51186">
    <property type="entry name" value="GNAT"/>
    <property type="match status" value="1"/>
</dbReference>
<keyword evidence="2" id="KW-0689">Ribosomal protein</keyword>
<protein>
    <submittedName>
        <fullName evidence="2">Acetyltransferase, ribosomal protein N-acetylase</fullName>
    </submittedName>
</protein>
<dbReference type="KEGG" id="ery:CP97_02430"/>
<accession>A0A0H4VJL2</accession>
<dbReference type="InterPro" id="IPR000182">
    <property type="entry name" value="GNAT_dom"/>
</dbReference>
<dbReference type="AlphaFoldDB" id="A0A0H4VJL2"/>
<dbReference type="PANTHER" id="PTHR43792:SF1">
    <property type="entry name" value="N-ACETYLTRANSFERASE DOMAIN-CONTAINING PROTEIN"/>
    <property type="match status" value="1"/>
</dbReference>
<dbReference type="Gene3D" id="3.40.630.30">
    <property type="match status" value="1"/>
</dbReference>
<dbReference type="PANTHER" id="PTHR43792">
    <property type="entry name" value="GNAT FAMILY, PUTATIVE (AFU_ORTHOLOGUE AFUA_3G00765)-RELATED-RELATED"/>
    <property type="match status" value="1"/>
</dbReference>
<feature type="domain" description="N-acetyltransferase" evidence="1">
    <location>
        <begin position="12"/>
        <end position="177"/>
    </location>
</feature>
<dbReference type="InterPro" id="IPR016181">
    <property type="entry name" value="Acyl_CoA_acyltransferase"/>
</dbReference>
<dbReference type="Proteomes" id="UP000059113">
    <property type="component" value="Chromosome"/>
</dbReference>
<reference evidence="2 3" key="1">
    <citation type="journal article" date="2015" name="Int. J. Syst. Evol. Microbiol.">
        <title>Erythrobacter atlanticus sp. nov., a bacterium from ocean sediment able to degrade polycyclic aromatic hydrocarbons.</title>
        <authorList>
            <person name="Zhuang L."/>
            <person name="Liu Y."/>
            <person name="Wang L."/>
            <person name="Wang W."/>
            <person name="Shao Z."/>
        </authorList>
    </citation>
    <scope>NUCLEOTIDE SEQUENCE [LARGE SCALE GENOMIC DNA]</scope>
    <source>
        <strain evidence="3">s21-N3</strain>
    </source>
</reference>
<keyword evidence="2" id="KW-0687">Ribonucleoprotein</keyword>
<dbReference type="OrthoDB" id="6293260at2"/>
<dbReference type="Pfam" id="PF13302">
    <property type="entry name" value="Acetyltransf_3"/>
    <property type="match status" value="1"/>
</dbReference>